<dbReference type="AlphaFoldDB" id="A0ABD3HUY7"/>
<dbReference type="EMBL" id="JBJQOH010000003">
    <property type="protein sequence ID" value="KAL3694090.1"/>
    <property type="molecule type" value="Genomic_DNA"/>
</dbReference>
<accession>A0ABD3HUY7</accession>
<evidence type="ECO:0000313" key="2">
    <source>
        <dbReference type="EMBL" id="KAL3694090.1"/>
    </source>
</evidence>
<proteinExistence type="predicted"/>
<evidence type="ECO:0000313" key="3">
    <source>
        <dbReference type="Proteomes" id="UP001633002"/>
    </source>
</evidence>
<reference evidence="2 3" key="1">
    <citation type="submission" date="2024-09" db="EMBL/GenBank/DDBJ databases">
        <title>Chromosome-scale assembly of Riccia sorocarpa.</title>
        <authorList>
            <person name="Paukszto L."/>
        </authorList>
    </citation>
    <scope>NUCLEOTIDE SEQUENCE [LARGE SCALE GENOMIC DNA]</scope>
    <source>
        <strain evidence="2">LP-2024</strain>
        <tissue evidence="2">Aerial parts of the thallus</tissue>
    </source>
</reference>
<name>A0ABD3HUY7_9MARC</name>
<organism evidence="2 3">
    <name type="scientific">Riccia sorocarpa</name>
    <dbReference type="NCBI Taxonomy" id="122646"/>
    <lineage>
        <taxon>Eukaryota</taxon>
        <taxon>Viridiplantae</taxon>
        <taxon>Streptophyta</taxon>
        <taxon>Embryophyta</taxon>
        <taxon>Marchantiophyta</taxon>
        <taxon>Marchantiopsida</taxon>
        <taxon>Marchantiidae</taxon>
        <taxon>Marchantiales</taxon>
        <taxon>Ricciaceae</taxon>
        <taxon>Riccia</taxon>
    </lineage>
</organism>
<keyword evidence="3" id="KW-1185">Reference proteome</keyword>
<comment type="caution">
    <text evidence="2">The sequence shown here is derived from an EMBL/GenBank/DDBJ whole genome shotgun (WGS) entry which is preliminary data.</text>
</comment>
<gene>
    <name evidence="2" type="ORF">R1sor_007741</name>
</gene>
<protein>
    <submittedName>
        <fullName evidence="2">Uncharacterized protein</fullName>
    </submittedName>
</protein>
<sequence length="354" mass="40727">MDAPDSSDQVLQLKQQLHAKENELATIKTAEDKVLKRLKTARKNVTKLEAALKDMPSGVMVPLTWVHEFSLNRVVNIESLQERLLASEDARTMDSKKLGMDTEDMEVTGTLAMQAKKKEFALELKRHMRQKTPHWLDTFLKAGWSYRMFPPVHQVSGQQFCSWLAKKSELPVIKWSKLWNYPNPFYWVWVSPVPDHEASIHNRCLKCIELDIPNSSVVIEMLSQLNVALSIRLRPWDGICLDYFVQPLLALPWAMKCLQDLFDKGVVSIWHSGHIPAEVLKNQRYYSSEDVFQTLIPFWKSSKVWSCEHRSHGGTSKETPTAMPDDEDESDAEHVCPEMPKLPATVDSWLIARF</sequence>
<dbReference type="Proteomes" id="UP001633002">
    <property type="component" value="Unassembled WGS sequence"/>
</dbReference>
<feature type="region of interest" description="Disordered" evidence="1">
    <location>
        <begin position="310"/>
        <end position="333"/>
    </location>
</feature>
<evidence type="ECO:0000256" key="1">
    <source>
        <dbReference type="SAM" id="MobiDB-lite"/>
    </source>
</evidence>